<keyword evidence="2" id="KW-1185">Reference proteome</keyword>
<name>A0A1M5SM46_9CLOT</name>
<organism evidence="1 2">
    <name type="scientific">Clostridium collagenovorans DSM 3089</name>
    <dbReference type="NCBI Taxonomy" id="1121306"/>
    <lineage>
        <taxon>Bacteria</taxon>
        <taxon>Bacillati</taxon>
        <taxon>Bacillota</taxon>
        <taxon>Clostridia</taxon>
        <taxon>Eubacteriales</taxon>
        <taxon>Clostridiaceae</taxon>
        <taxon>Clostridium</taxon>
    </lineage>
</organism>
<accession>A0A1M5SM46</accession>
<dbReference type="Proteomes" id="UP000184526">
    <property type="component" value="Unassembled WGS sequence"/>
</dbReference>
<evidence type="ECO:0000313" key="2">
    <source>
        <dbReference type="Proteomes" id="UP000184526"/>
    </source>
</evidence>
<protein>
    <recommendedName>
        <fullName evidence="3">DUF3867 domain-containing protein</fullName>
    </recommendedName>
</protein>
<evidence type="ECO:0008006" key="3">
    <source>
        <dbReference type="Google" id="ProtNLM"/>
    </source>
</evidence>
<dbReference type="EMBL" id="FQXP01000003">
    <property type="protein sequence ID" value="SHH39597.1"/>
    <property type="molecule type" value="Genomic_DNA"/>
</dbReference>
<dbReference type="InterPro" id="IPR024218">
    <property type="entry name" value="DUF3867"/>
</dbReference>
<dbReference type="RefSeq" id="WP_072829210.1">
    <property type="nucleotide sequence ID" value="NZ_FQXP01000003.1"/>
</dbReference>
<gene>
    <name evidence="1" type="ORF">SAMN02745196_00225</name>
</gene>
<reference evidence="1 2" key="1">
    <citation type="submission" date="2016-11" db="EMBL/GenBank/DDBJ databases">
        <authorList>
            <person name="Jaros S."/>
            <person name="Januszkiewicz K."/>
            <person name="Wedrychowicz H."/>
        </authorList>
    </citation>
    <scope>NUCLEOTIDE SEQUENCE [LARGE SCALE GENOMIC DNA]</scope>
    <source>
        <strain evidence="1 2">DSM 3089</strain>
    </source>
</reference>
<sequence length="185" mass="22108">MNEIIDFEQLKNKAKDTDVDKFELYMQDLYFSMAQGELNMFEFSRQIQKYMEENNISNEKLLNIQEKLMSRYGIGMDDVYGQMKDMGIDTSSLNLENNDYESMRKTMGFYDKYKSRIKMKPTTIYSIKNDINDIEIFIDEENVTLRSHEKVNLSDNELNEFLCSYKKCLKDKNLKVCICDNMYEY</sequence>
<dbReference type="OrthoDB" id="1754214at2"/>
<proteinExistence type="predicted"/>
<dbReference type="Pfam" id="PF12983">
    <property type="entry name" value="DUF3867"/>
    <property type="match status" value="1"/>
</dbReference>
<dbReference type="AlphaFoldDB" id="A0A1M5SM46"/>
<evidence type="ECO:0000313" key="1">
    <source>
        <dbReference type="EMBL" id="SHH39597.1"/>
    </source>
</evidence>